<dbReference type="GO" id="GO:0015035">
    <property type="term" value="F:protein-disulfide reductase activity"/>
    <property type="evidence" value="ECO:0007669"/>
    <property type="project" value="TreeGrafter"/>
</dbReference>
<evidence type="ECO:0000313" key="3">
    <source>
        <dbReference type="Proteomes" id="UP000051888"/>
    </source>
</evidence>
<evidence type="ECO:0000259" key="1">
    <source>
        <dbReference type="Pfam" id="PF00085"/>
    </source>
</evidence>
<dbReference type="InterPro" id="IPR013766">
    <property type="entry name" value="Thioredoxin_domain"/>
</dbReference>
<dbReference type="RefSeq" id="WP_055738903.1">
    <property type="nucleotide sequence ID" value="NZ_JAAIWL010000021.1"/>
</dbReference>
<protein>
    <submittedName>
        <fullName evidence="2">Thioredoxin</fullName>
    </submittedName>
</protein>
<feature type="domain" description="Thioredoxin" evidence="1">
    <location>
        <begin position="13"/>
        <end position="86"/>
    </location>
</feature>
<dbReference type="Pfam" id="PF00085">
    <property type="entry name" value="Thioredoxin"/>
    <property type="match status" value="1"/>
</dbReference>
<name>A0A0Q3WVY3_9BACI</name>
<gene>
    <name evidence="2" type="ORF">AN964_06405</name>
</gene>
<reference evidence="2 3" key="1">
    <citation type="submission" date="2015-09" db="EMBL/GenBank/DDBJ databases">
        <title>Genome sequencing project for genomic taxonomy and phylogenomics of Bacillus-like bacteria.</title>
        <authorList>
            <person name="Liu B."/>
            <person name="Wang J."/>
            <person name="Zhu Y."/>
            <person name="Liu G."/>
            <person name="Chen Q."/>
            <person name="Chen Z."/>
            <person name="Lan J."/>
            <person name="Che J."/>
            <person name="Ge C."/>
            <person name="Shi H."/>
            <person name="Pan Z."/>
            <person name="Liu X."/>
        </authorList>
    </citation>
    <scope>NUCLEOTIDE SEQUENCE [LARGE SCALE GENOMIC DNA]</scope>
    <source>
        <strain evidence="2 3">LMG 18435</strain>
    </source>
</reference>
<dbReference type="AlphaFoldDB" id="A0A0Q3WVY3"/>
<dbReference type="EMBL" id="LJJC01000004">
    <property type="protein sequence ID" value="KQL53175.1"/>
    <property type="molecule type" value="Genomic_DNA"/>
</dbReference>
<accession>A0A0Q3WVY3</accession>
<dbReference type="Gene3D" id="3.40.30.10">
    <property type="entry name" value="Glutaredoxin"/>
    <property type="match status" value="1"/>
</dbReference>
<organism evidence="2 3">
    <name type="scientific">Heyndrickxia shackletonii</name>
    <dbReference type="NCBI Taxonomy" id="157838"/>
    <lineage>
        <taxon>Bacteria</taxon>
        <taxon>Bacillati</taxon>
        <taxon>Bacillota</taxon>
        <taxon>Bacilli</taxon>
        <taxon>Bacillales</taxon>
        <taxon>Bacillaceae</taxon>
        <taxon>Heyndrickxia</taxon>
    </lineage>
</organism>
<dbReference type="STRING" id="157838.AN964_06405"/>
<sequence>MNDLTYEEISEMMVMQDKSYTLYLYTPLCGTCQVAGKILRITEELLPSLQMYKTDLNYSPQLAEKFQIESVPCLLLFQNGVLREKIYAFHSVPFIFEKLKTL</sequence>
<proteinExistence type="predicted"/>
<dbReference type="PANTHER" id="PTHR45663:SF41">
    <property type="entry name" value="THIOREDOXIN-LIKE PROTEIN YUSE"/>
    <property type="match status" value="1"/>
</dbReference>
<dbReference type="PANTHER" id="PTHR45663">
    <property type="entry name" value="GEO12009P1"/>
    <property type="match status" value="1"/>
</dbReference>
<evidence type="ECO:0000313" key="2">
    <source>
        <dbReference type="EMBL" id="KQL53175.1"/>
    </source>
</evidence>
<comment type="caution">
    <text evidence="2">The sequence shown here is derived from an EMBL/GenBank/DDBJ whole genome shotgun (WGS) entry which is preliminary data.</text>
</comment>
<dbReference type="InterPro" id="IPR036249">
    <property type="entry name" value="Thioredoxin-like_sf"/>
</dbReference>
<dbReference type="GO" id="GO:0045454">
    <property type="term" value="P:cell redox homeostasis"/>
    <property type="evidence" value="ECO:0007669"/>
    <property type="project" value="TreeGrafter"/>
</dbReference>
<dbReference type="GO" id="GO:0005829">
    <property type="term" value="C:cytosol"/>
    <property type="evidence" value="ECO:0007669"/>
    <property type="project" value="TreeGrafter"/>
</dbReference>
<dbReference type="PATRIC" id="fig|157838.3.peg.1434"/>
<dbReference type="SUPFAM" id="SSF52833">
    <property type="entry name" value="Thioredoxin-like"/>
    <property type="match status" value="1"/>
</dbReference>
<keyword evidence="3" id="KW-1185">Reference proteome</keyword>
<dbReference type="CDD" id="cd02947">
    <property type="entry name" value="TRX_family"/>
    <property type="match status" value="1"/>
</dbReference>
<dbReference type="Proteomes" id="UP000051888">
    <property type="component" value="Unassembled WGS sequence"/>
</dbReference>